<reference evidence="2 3" key="2">
    <citation type="journal article" date="2023" name="Mol. Biol. Evol.">
        <title>Genomics of Secondarily Temperate Adaptation in the Only Non-Antarctic Icefish.</title>
        <authorList>
            <person name="Rivera-Colon A.G."/>
            <person name="Rayamajhi N."/>
            <person name="Minhas B.F."/>
            <person name="Madrigal G."/>
            <person name="Bilyk K.T."/>
            <person name="Yoon V."/>
            <person name="Hune M."/>
            <person name="Gregory S."/>
            <person name="Cheng C.H.C."/>
            <person name="Catchen J.M."/>
        </authorList>
    </citation>
    <scope>NUCLEOTIDE SEQUENCE [LARGE SCALE GENOMIC DNA]</scope>
    <source>
        <strain evidence="2">JMC-PN-2008</strain>
    </source>
</reference>
<evidence type="ECO:0000313" key="2">
    <source>
        <dbReference type="EMBL" id="KAK5852377.1"/>
    </source>
</evidence>
<evidence type="ECO:0000313" key="3">
    <source>
        <dbReference type="Proteomes" id="UP001346869"/>
    </source>
</evidence>
<evidence type="ECO:0000256" key="1">
    <source>
        <dbReference type="SAM" id="MobiDB-lite"/>
    </source>
</evidence>
<dbReference type="Proteomes" id="UP001346869">
    <property type="component" value="Unassembled WGS sequence"/>
</dbReference>
<dbReference type="AlphaFoldDB" id="A0AAN7WZJ8"/>
<keyword evidence="3" id="KW-1185">Reference proteome</keyword>
<sequence length="71" mass="7811">MQGNTGVTGGPLLQGRGHHTDRPQSKPKTRRINSWVSPFSTPPLASALAPFLIPKEWIDSPMNPPARLLRE</sequence>
<organism evidence="2 3">
    <name type="scientific">Eleginops maclovinus</name>
    <name type="common">Patagonian blennie</name>
    <name type="synonym">Eleginus maclovinus</name>
    <dbReference type="NCBI Taxonomy" id="56733"/>
    <lineage>
        <taxon>Eukaryota</taxon>
        <taxon>Metazoa</taxon>
        <taxon>Chordata</taxon>
        <taxon>Craniata</taxon>
        <taxon>Vertebrata</taxon>
        <taxon>Euteleostomi</taxon>
        <taxon>Actinopterygii</taxon>
        <taxon>Neopterygii</taxon>
        <taxon>Teleostei</taxon>
        <taxon>Neoteleostei</taxon>
        <taxon>Acanthomorphata</taxon>
        <taxon>Eupercaria</taxon>
        <taxon>Perciformes</taxon>
        <taxon>Notothenioidei</taxon>
        <taxon>Eleginopidae</taxon>
        <taxon>Eleginops</taxon>
    </lineage>
</organism>
<accession>A0AAN7WZJ8</accession>
<gene>
    <name evidence="2" type="ORF">PBY51_023849</name>
</gene>
<name>A0AAN7WZJ8_ELEMC</name>
<proteinExistence type="predicted"/>
<protein>
    <submittedName>
        <fullName evidence="2">Uncharacterized protein</fullName>
    </submittedName>
</protein>
<comment type="caution">
    <text evidence="2">The sequence shown here is derived from an EMBL/GenBank/DDBJ whole genome shotgun (WGS) entry which is preliminary data.</text>
</comment>
<dbReference type="EMBL" id="JAUZQC010000021">
    <property type="protein sequence ID" value="KAK5852377.1"/>
    <property type="molecule type" value="Genomic_DNA"/>
</dbReference>
<feature type="region of interest" description="Disordered" evidence="1">
    <location>
        <begin position="1"/>
        <end position="37"/>
    </location>
</feature>
<reference evidence="2 3" key="1">
    <citation type="journal article" date="2023" name="Genes (Basel)">
        <title>Chromosome-Level Genome Assembly and Circadian Gene Repertoire of the Patagonia Blennie Eleginops maclovinus-The Closest Ancestral Proxy of Antarctic Cryonotothenioids.</title>
        <authorList>
            <person name="Cheng C.C."/>
            <person name="Rivera-Colon A.G."/>
            <person name="Minhas B.F."/>
            <person name="Wilson L."/>
            <person name="Rayamajhi N."/>
            <person name="Vargas-Chacoff L."/>
            <person name="Catchen J.M."/>
        </authorList>
    </citation>
    <scope>NUCLEOTIDE SEQUENCE [LARGE SCALE GENOMIC DNA]</scope>
    <source>
        <strain evidence="2">JMC-PN-2008</strain>
    </source>
</reference>